<dbReference type="Pfam" id="PF13023">
    <property type="entry name" value="HD_3"/>
    <property type="match status" value="1"/>
</dbReference>
<proteinExistence type="predicted"/>
<dbReference type="EMBL" id="BAAANY010000015">
    <property type="protein sequence ID" value="GAA1688686.1"/>
    <property type="molecule type" value="Genomic_DNA"/>
</dbReference>
<dbReference type="InterPro" id="IPR039356">
    <property type="entry name" value="YfbR/HDDC2"/>
</dbReference>
<keyword evidence="5" id="KW-1185">Reference proteome</keyword>
<dbReference type="PANTHER" id="PTHR11845:SF13">
    <property type="entry name" value="5'-DEOXYNUCLEOTIDASE HDDC2"/>
    <property type="match status" value="1"/>
</dbReference>
<protein>
    <submittedName>
        <fullName evidence="4">HD domain-containing protein</fullName>
    </submittedName>
</protein>
<evidence type="ECO:0000313" key="4">
    <source>
        <dbReference type="EMBL" id="GAA1688686.1"/>
    </source>
</evidence>
<sequence length="214" mass="24160">MSSDEHLLVQQNPLPAALSNRLADQLSFIIEVDRLKTVLRASPLAAADRRENDAEHSWHLALMVMLLSDYADERIDVGHTMRLVVIHDLVEIYAGDTPLYDTAAAADQQEREEAAADRLFRLLPVDQARWIRALWDEFEARRTPEARFAKAIDRLQPILLNWMARGGTWNTPGVTAEVVRARTSGIKDGSRQLWDAVHSMIEDGIRAGWIKSGE</sequence>
<evidence type="ECO:0000256" key="2">
    <source>
        <dbReference type="ARBA" id="ARBA00022801"/>
    </source>
</evidence>
<comment type="caution">
    <text evidence="4">The sequence shown here is derived from an EMBL/GenBank/DDBJ whole genome shotgun (WGS) entry which is preliminary data.</text>
</comment>
<evidence type="ECO:0000259" key="3">
    <source>
        <dbReference type="Pfam" id="PF13023"/>
    </source>
</evidence>
<dbReference type="PANTHER" id="PTHR11845">
    <property type="entry name" value="5'-DEOXYNUCLEOTIDASE HDDC2"/>
    <property type="match status" value="1"/>
</dbReference>
<dbReference type="InterPro" id="IPR006674">
    <property type="entry name" value="HD_domain"/>
</dbReference>
<dbReference type="Gene3D" id="1.10.3210.10">
    <property type="entry name" value="Hypothetical protein af1432"/>
    <property type="match status" value="1"/>
</dbReference>
<keyword evidence="1" id="KW-0479">Metal-binding</keyword>
<name>A0ABN2HIV5_9ACTN</name>
<dbReference type="Proteomes" id="UP001500618">
    <property type="component" value="Unassembled WGS sequence"/>
</dbReference>
<dbReference type="RefSeq" id="WP_344312052.1">
    <property type="nucleotide sequence ID" value="NZ_BAAANY010000015.1"/>
</dbReference>
<organism evidence="4 5">
    <name type="scientific">Fodinicola feengrottensis</name>
    <dbReference type="NCBI Taxonomy" id="435914"/>
    <lineage>
        <taxon>Bacteria</taxon>
        <taxon>Bacillati</taxon>
        <taxon>Actinomycetota</taxon>
        <taxon>Actinomycetes</taxon>
        <taxon>Mycobacteriales</taxon>
        <taxon>Fodinicola</taxon>
    </lineage>
</organism>
<feature type="domain" description="HD" evidence="3">
    <location>
        <begin position="32"/>
        <end position="194"/>
    </location>
</feature>
<evidence type="ECO:0000256" key="1">
    <source>
        <dbReference type="ARBA" id="ARBA00022723"/>
    </source>
</evidence>
<gene>
    <name evidence="4" type="ORF">GCM10009765_42690</name>
</gene>
<reference evidence="4 5" key="1">
    <citation type="journal article" date="2019" name="Int. J. Syst. Evol. Microbiol.">
        <title>The Global Catalogue of Microorganisms (GCM) 10K type strain sequencing project: providing services to taxonomists for standard genome sequencing and annotation.</title>
        <authorList>
            <consortium name="The Broad Institute Genomics Platform"/>
            <consortium name="The Broad Institute Genome Sequencing Center for Infectious Disease"/>
            <person name="Wu L."/>
            <person name="Ma J."/>
        </authorList>
    </citation>
    <scope>NUCLEOTIDE SEQUENCE [LARGE SCALE GENOMIC DNA]</scope>
    <source>
        <strain evidence="4 5">JCM 14718</strain>
    </source>
</reference>
<accession>A0ABN2HIV5</accession>
<keyword evidence="2" id="KW-0378">Hydrolase</keyword>
<evidence type="ECO:0000313" key="5">
    <source>
        <dbReference type="Proteomes" id="UP001500618"/>
    </source>
</evidence>
<dbReference type="SUPFAM" id="SSF109604">
    <property type="entry name" value="HD-domain/PDEase-like"/>
    <property type="match status" value="1"/>
</dbReference>